<evidence type="ECO:0000313" key="3">
    <source>
        <dbReference type="Proteomes" id="UP000622604"/>
    </source>
</evidence>
<reference evidence="2" key="2">
    <citation type="submission" date="2020-09" db="EMBL/GenBank/DDBJ databases">
        <authorList>
            <person name="Sun Q."/>
            <person name="Kim S."/>
        </authorList>
    </citation>
    <scope>NUCLEOTIDE SEQUENCE</scope>
    <source>
        <strain evidence="2">KCTC 32337</strain>
    </source>
</reference>
<dbReference type="SMART" id="SM01034">
    <property type="entry name" value="BLUF"/>
    <property type="match status" value="1"/>
</dbReference>
<dbReference type="EMBL" id="BMZC01000021">
    <property type="protein sequence ID" value="GGZ82532.1"/>
    <property type="molecule type" value="Genomic_DNA"/>
</dbReference>
<dbReference type="Gene3D" id="3.30.70.100">
    <property type="match status" value="1"/>
</dbReference>
<dbReference type="GO" id="GO:0071949">
    <property type="term" value="F:FAD binding"/>
    <property type="evidence" value="ECO:0007669"/>
    <property type="project" value="InterPro"/>
</dbReference>
<name>A0A8H9IE02_9ALTE</name>
<dbReference type="PROSITE" id="PS50925">
    <property type="entry name" value="BLUF"/>
    <property type="match status" value="1"/>
</dbReference>
<dbReference type="SUPFAM" id="SSF54975">
    <property type="entry name" value="Acylphosphatase/BLUF domain-like"/>
    <property type="match status" value="1"/>
</dbReference>
<evidence type="ECO:0000259" key="1">
    <source>
        <dbReference type="PROSITE" id="PS50925"/>
    </source>
</evidence>
<comment type="caution">
    <text evidence="2">The sequence shown here is derived from an EMBL/GenBank/DDBJ whole genome shotgun (WGS) entry which is preliminary data.</text>
</comment>
<dbReference type="Pfam" id="PF04940">
    <property type="entry name" value="BLUF"/>
    <property type="match status" value="1"/>
</dbReference>
<accession>A0A8H9IE02</accession>
<proteinExistence type="predicted"/>
<dbReference type="InterPro" id="IPR007024">
    <property type="entry name" value="BLUF_domain"/>
</dbReference>
<reference evidence="2" key="1">
    <citation type="journal article" date="2014" name="Int. J. Syst. Evol. Microbiol.">
        <title>Complete genome sequence of Corynebacterium casei LMG S-19264T (=DSM 44701T), isolated from a smear-ripened cheese.</title>
        <authorList>
            <consortium name="US DOE Joint Genome Institute (JGI-PGF)"/>
            <person name="Walter F."/>
            <person name="Albersmeier A."/>
            <person name="Kalinowski J."/>
            <person name="Ruckert C."/>
        </authorList>
    </citation>
    <scope>NUCLEOTIDE SEQUENCE</scope>
    <source>
        <strain evidence="2">KCTC 32337</strain>
    </source>
</reference>
<sequence>MFQLIYVSDFAKSLDGNDLQEILNTARTNNTKLGVSGKLIKVSHHFFQVIEGDEATVRSLYSEIKQDPRHENVRLITSKHSSTREFGDWSMGFSSLLESQQEYDAAFILSEFAKRDSFSRAHHQGIGLLLKQV</sequence>
<dbReference type="InterPro" id="IPR036046">
    <property type="entry name" value="Acylphosphatase-like_dom_sf"/>
</dbReference>
<organism evidence="2 3">
    <name type="scientific">Paraglaciecola chathamensis</name>
    <dbReference type="NCBI Taxonomy" id="368405"/>
    <lineage>
        <taxon>Bacteria</taxon>
        <taxon>Pseudomonadati</taxon>
        <taxon>Pseudomonadota</taxon>
        <taxon>Gammaproteobacteria</taxon>
        <taxon>Alteromonadales</taxon>
        <taxon>Alteromonadaceae</taxon>
        <taxon>Paraglaciecola</taxon>
    </lineage>
</organism>
<dbReference type="AlphaFoldDB" id="A0A8H9IE02"/>
<feature type="domain" description="BLUF" evidence="1">
    <location>
        <begin position="1"/>
        <end position="92"/>
    </location>
</feature>
<dbReference type="Proteomes" id="UP000622604">
    <property type="component" value="Unassembled WGS sequence"/>
</dbReference>
<dbReference type="RefSeq" id="WP_191867327.1">
    <property type="nucleotide sequence ID" value="NZ_BMZC01000021.1"/>
</dbReference>
<dbReference type="GO" id="GO:0009882">
    <property type="term" value="F:blue light photoreceptor activity"/>
    <property type="evidence" value="ECO:0007669"/>
    <property type="project" value="InterPro"/>
</dbReference>
<gene>
    <name evidence="2" type="ORF">GCM10011274_45370</name>
</gene>
<protein>
    <recommendedName>
        <fullName evidence="1">BLUF domain-containing protein</fullName>
    </recommendedName>
</protein>
<evidence type="ECO:0000313" key="2">
    <source>
        <dbReference type="EMBL" id="GGZ82532.1"/>
    </source>
</evidence>